<dbReference type="Gene3D" id="2.10.10.20">
    <property type="entry name" value="Carbohydrate-binding module superfamily 5/12"/>
    <property type="match status" value="1"/>
</dbReference>
<dbReference type="SUPFAM" id="SSF51055">
    <property type="entry name" value="Carbohydrate binding domain"/>
    <property type="match status" value="1"/>
</dbReference>
<dbReference type="InterPro" id="IPR036573">
    <property type="entry name" value="CBM_sf_5/12"/>
</dbReference>
<dbReference type="RefSeq" id="WP_223281753.1">
    <property type="nucleotide sequence ID" value="NZ_CAWPOC010000235.1"/>
</dbReference>
<proteinExistence type="predicted"/>
<dbReference type="Proteomes" id="UP001300348">
    <property type="component" value="Chromosome"/>
</dbReference>
<gene>
    <name evidence="1" type="ORF">QL112_013630</name>
</gene>
<name>A0ABY9XE69_9GAMM</name>
<sequence>MSIINKPDYKIFANDAKTGEIETFPDVLRGWGVTIDRTAGKPPMEWFNAISKRTDQWLMYLSQRGISEWDASVDYPQYAVVQHAGQFYTAKRQTRGQQPDKSQNEWMLFVDAIGIAKSTTDALNNRLEKSRNGADIPNPAEFVKNLGLTELGYRTIGNGPNQIPDMSFFAASSNSFQLPTGHMVVVGDFTASVPHSHDGGSASAEWVEFPVPFPRSCSCVTGAFTIGVGIGPIFHTCESMNPRGFTLRAGVMSQDAGVISKLKFMYIAVGEY</sequence>
<keyword evidence="2" id="KW-1185">Reference proteome</keyword>
<dbReference type="CDD" id="cd12215">
    <property type="entry name" value="ChiC_BD"/>
    <property type="match status" value="1"/>
</dbReference>
<reference evidence="1 2" key="1">
    <citation type="journal article" date="2023" name="Access Microbiol">
        <title>The genome of a steinernematid-associated Pseudomonas piscis bacterium encodes the biosynthesis of insect toxins.</title>
        <authorList>
            <person name="Awori R.M."/>
            <person name="Hendre P."/>
            <person name="Amugune N.O."/>
        </authorList>
    </citation>
    <scope>NUCLEOTIDE SEQUENCE [LARGE SCALE GENOMIC DNA]</scope>
    <source>
        <strain evidence="1 2">97</strain>
    </source>
</reference>
<evidence type="ECO:0000313" key="1">
    <source>
        <dbReference type="EMBL" id="WNH00895.1"/>
    </source>
</evidence>
<dbReference type="EMBL" id="CP133647">
    <property type="protein sequence ID" value="WNH00895.1"/>
    <property type="molecule type" value="Genomic_DNA"/>
</dbReference>
<protein>
    <recommendedName>
        <fullName evidence="3">Tail fiber protein</fullName>
    </recommendedName>
</protein>
<evidence type="ECO:0008006" key="3">
    <source>
        <dbReference type="Google" id="ProtNLM"/>
    </source>
</evidence>
<accession>A0ABY9XE69</accession>
<organism evidence="1 2">
    <name type="scientific">Xenorhabdus griffiniae</name>
    <dbReference type="NCBI Taxonomy" id="351672"/>
    <lineage>
        <taxon>Bacteria</taxon>
        <taxon>Pseudomonadati</taxon>
        <taxon>Pseudomonadota</taxon>
        <taxon>Gammaproteobacteria</taxon>
        <taxon>Enterobacterales</taxon>
        <taxon>Morganellaceae</taxon>
        <taxon>Xenorhabdus</taxon>
    </lineage>
</organism>
<evidence type="ECO:0000313" key="2">
    <source>
        <dbReference type="Proteomes" id="UP001300348"/>
    </source>
</evidence>